<reference evidence="1" key="1">
    <citation type="journal article" date="2021" name="Microb. Physiol.">
        <title>Proteogenomic Insights into the Physiology of Marine, Sulfate-Reducing, Filamentous Desulfonema limicola and Desulfonema magnum.</title>
        <authorList>
            <person name="Schnaars V."/>
            <person name="Wohlbrand L."/>
            <person name="Scheve S."/>
            <person name="Hinrichs C."/>
            <person name="Reinhardt R."/>
            <person name="Rabus R."/>
        </authorList>
    </citation>
    <scope>NUCLEOTIDE SEQUENCE</scope>
    <source>
        <strain evidence="1">4be13</strain>
    </source>
</reference>
<name>A0A975BFL3_9BACT</name>
<protein>
    <recommendedName>
        <fullName evidence="3">Alpha/beta hydrolase</fullName>
    </recommendedName>
</protein>
<organism evidence="1 2">
    <name type="scientific">Desulfonema magnum</name>
    <dbReference type="NCBI Taxonomy" id="45655"/>
    <lineage>
        <taxon>Bacteria</taxon>
        <taxon>Pseudomonadati</taxon>
        <taxon>Thermodesulfobacteriota</taxon>
        <taxon>Desulfobacteria</taxon>
        <taxon>Desulfobacterales</taxon>
        <taxon>Desulfococcaceae</taxon>
        <taxon>Desulfonema</taxon>
    </lineage>
</organism>
<proteinExistence type="predicted"/>
<keyword evidence="2" id="KW-1185">Reference proteome</keyword>
<evidence type="ECO:0000313" key="2">
    <source>
        <dbReference type="Proteomes" id="UP000663722"/>
    </source>
</evidence>
<evidence type="ECO:0000313" key="1">
    <source>
        <dbReference type="EMBL" id="QTA84413.1"/>
    </source>
</evidence>
<dbReference type="Proteomes" id="UP000663722">
    <property type="component" value="Chromosome"/>
</dbReference>
<accession>A0A975BFL3</accession>
<evidence type="ECO:0008006" key="3">
    <source>
        <dbReference type="Google" id="ProtNLM"/>
    </source>
</evidence>
<dbReference type="EMBL" id="CP061800">
    <property type="protein sequence ID" value="QTA84413.1"/>
    <property type="molecule type" value="Genomic_DNA"/>
</dbReference>
<gene>
    <name evidence="1" type="ORF">dnm_004090</name>
</gene>
<dbReference type="KEGG" id="dmm:dnm_004090"/>
<sequence>MDNDLPNVTGQLITMSEQIADTRIFMMKKGGHPLMRTCPEDFRELSDYFLRQIR</sequence>
<dbReference type="AlphaFoldDB" id="A0A975BFL3"/>
<dbReference type="RefSeq" id="WP_207680908.1">
    <property type="nucleotide sequence ID" value="NZ_CP061800.1"/>
</dbReference>